<dbReference type="EMBL" id="BAABHK010000006">
    <property type="protein sequence ID" value="GAA4629151.1"/>
    <property type="molecule type" value="Genomic_DNA"/>
</dbReference>
<protein>
    <submittedName>
        <fullName evidence="2">Uncharacterized protein</fullName>
    </submittedName>
</protein>
<sequence length="52" mass="5472">MKKTLKWGGLAFLAFYLISRPHNAANVVHGALTGVSGAANSLSTFVSDLPNK</sequence>
<keyword evidence="1" id="KW-0732">Signal</keyword>
<evidence type="ECO:0000313" key="2">
    <source>
        <dbReference type="EMBL" id="GAA4629151.1"/>
    </source>
</evidence>
<reference evidence="3" key="1">
    <citation type="journal article" date="2019" name="Int. J. Syst. Evol. Microbiol.">
        <title>The Global Catalogue of Microorganisms (GCM) 10K type strain sequencing project: providing services to taxonomists for standard genome sequencing and annotation.</title>
        <authorList>
            <consortium name="The Broad Institute Genomics Platform"/>
            <consortium name="The Broad Institute Genome Sequencing Center for Infectious Disease"/>
            <person name="Wu L."/>
            <person name="Ma J."/>
        </authorList>
    </citation>
    <scope>NUCLEOTIDE SEQUENCE [LARGE SCALE GENOMIC DNA]</scope>
    <source>
        <strain evidence="3">JCM 17939</strain>
    </source>
</reference>
<name>A0ABP8UCV7_9ACTN</name>
<evidence type="ECO:0000313" key="3">
    <source>
        <dbReference type="Proteomes" id="UP001501442"/>
    </source>
</evidence>
<feature type="signal peptide" evidence="1">
    <location>
        <begin position="1"/>
        <end position="24"/>
    </location>
</feature>
<dbReference type="Proteomes" id="UP001501442">
    <property type="component" value="Unassembled WGS sequence"/>
</dbReference>
<proteinExistence type="predicted"/>
<comment type="caution">
    <text evidence="2">The sequence shown here is derived from an EMBL/GenBank/DDBJ whole genome shotgun (WGS) entry which is preliminary data.</text>
</comment>
<gene>
    <name evidence="2" type="ORF">GCM10023196_048660</name>
</gene>
<organism evidence="2 3">
    <name type="scientific">Actinoallomurus vinaceus</name>
    <dbReference type="NCBI Taxonomy" id="1080074"/>
    <lineage>
        <taxon>Bacteria</taxon>
        <taxon>Bacillati</taxon>
        <taxon>Actinomycetota</taxon>
        <taxon>Actinomycetes</taxon>
        <taxon>Streptosporangiales</taxon>
        <taxon>Thermomonosporaceae</taxon>
        <taxon>Actinoallomurus</taxon>
    </lineage>
</organism>
<feature type="chain" id="PRO_5045631648" evidence="1">
    <location>
        <begin position="25"/>
        <end position="52"/>
    </location>
</feature>
<keyword evidence="3" id="KW-1185">Reference proteome</keyword>
<evidence type="ECO:0000256" key="1">
    <source>
        <dbReference type="SAM" id="SignalP"/>
    </source>
</evidence>
<accession>A0ABP8UCV7</accession>
<dbReference type="RefSeq" id="WP_345433267.1">
    <property type="nucleotide sequence ID" value="NZ_BAABHK010000006.1"/>
</dbReference>